<reference evidence="2" key="2">
    <citation type="journal article" date="2015" name="J. Proteomics">
        <title>Sexual differences in the sialomes of the zebra tick, Rhipicephalus pulchellus.</title>
        <authorList>
            <person name="Tan A.W."/>
            <person name="Francischetti I.M."/>
            <person name="Slovak M."/>
            <person name="Kini R.M."/>
            <person name="Ribeiro J.M."/>
        </authorList>
    </citation>
    <scope>NUCLEOTIDE SEQUENCE</scope>
    <source>
        <tissue evidence="2">Salivary gland</tissue>
    </source>
</reference>
<proteinExistence type="evidence at transcript level"/>
<reference evidence="2" key="1">
    <citation type="submission" date="2012-11" db="EMBL/GenBank/DDBJ databases">
        <authorList>
            <person name="Lucero-Rivera Y.E."/>
            <person name="Tovar-Ramirez D."/>
        </authorList>
    </citation>
    <scope>NUCLEOTIDE SEQUENCE</scope>
    <source>
        <tissue evidence="2">Salivary gland</tissue>
    </source>
</reference>
<evidence type="ECO:0000313" key="2">
    <source>
        <dbReference type="EMBL" id="JAA60627.1"/>
    </source>
</evidence>
<keyword evidence="1" id="KW-0732">Signal</keyword>
<protein>
    <submittedName>
        <fullName evidence="2">Putative group i salivary lipocalin</fullName>
    </submittedName>
</protein>
<name>L7M9V0_RHIPC</name>
<sequence length="216" mass="24463">MVGALKLAVLVVVIIVVEEGCNGSEQKNGDTANEEGAKTDEENTFETFWKRNRAARKLRSTGDIYNCEWYERGDYTKRGVILTRKMYISSTNRWTTGLEGKELYWMFRPINSISWRAGDSGTYQKRMLHHSDDYTCGVVADDYLWNADASEAEDFGDLCSESEQGHYICKESTKYELLVGKGHKDSPAEDCLQSYMDVLGGKLDTSKENVTECIDP</sequence>
<organism evidence="2">
    <name type="scientific">Rhipicephalus pulchellus</name>
    <name type="common">Yellow backed tick</name>
    <name type="synonym">Dermacentor pulchellus</name>
    <dbReference type="NCBI Taxonomy" id="72859"/>
    <lineage>
        <taxon>Eukaryota</taxon>
        <taxon>Metazoa</taxon>
        <taxon>Ecdysozoa</taxon>
        <taxon>Arthropoda</taxon>
        <taxon>Chelicerata</taxon>
        <taxon>Arachnida</taxon>
        <taxon>Acari</taxon>
        <taxon>Parasitiformes</taxon>
        <taxon>Ixodida</taxon>
        <taxon>Ixodoidea</taxon>
        <taxon>Ixodidae</taxon>
        <taxon>Rhipicephalinae</taxon>
        <taxon>Rhipicephalus</taxon>
        <taxon>Rhipicephalus</taxon>
    </lineage>
</organism>
<dbReference type="EMBL" id="GACK01004407">
    <property type="protein sequence ID" value="JAA60627.1"/>
    <property type="molecule type" value="mRNA"/>
</dbReference>
<dbReference type="AlphaFoldDB" id="L7M9V0"/>
<accession>L7M9V0</accession>
<feature type="signal peptide" evidence="1">
    <location>
        <begin position="1"/>
        <end position="23"/>
    </location>
</feature>
<feature type="chain" id="PRO_5003981444" evidence="1">
    <location>
        <begin position="24"/>
        <end position="216"/>
    </location>
</feature>
<evidence type="ECO:0000256" key="1">
    <source>
        <dbReference type="SAM" id="SignalP"/>
    </source>
</evidence>